<evidence type="ECO:0000256" key="7">
    <source>
        <dbReference type="ARBA" id="ARBA00022989"/>
    </source>
</evidence>
<evidence type="ECO:0000256" key="2">
    <source>
        <dbReference type="ARBA" id="ARBA00010442"/>
    </source>
</evidence>
<name>A0A644ZGF9_9ZZZZ</name>
<feature type="transmembrane region" description="Helical" evidence="9">
    <location>
        <begin position="161"/>
        <end position="188"/>
    </location>
</feature>
<evidence type="ECO:0000256" key="6">
    <source>
        <dbReference type="ARBA" id="ARBA00022927"/>
    </source>
</evidence>
<keyword evidence="5 9" id="KW-0812">Transmembrane</keyword>
<evidence type="ECO:0000313" key="11">
    <source>
        <dbReference type="EMBL" id="MPM39408.1"/>
    </source>
</evidence>
<dbReference type="GO" id="GO:0017038">
    <property type="term" value="P:protein import"/>
    <property type="evidence" value="ECO:0007669"/>
    <property type="project" value="TreeGrafter"/>
</dbReference>
<keyword evidence="4" id="KW-1003">Cell membrane</keyword>
<reference evidence="11" key="1">
    <citation type="submission" date="2019-08" db="EMBL/GenBank/DDBJ databases">
        <authorList>
            <person name="Kucharzyk K."/>
            <person name="Murdoch R.W."/>
            <person name="Higgins S."/>
            <person name="Loffler F."/>
        </authorList>
    </citation>
    <scope>NUCLEOTIDE SEQUENCE</scope>
</reference>
<feature type="transmembrane region" description="Helical" evidence="9">
    <location>
        <begin position="208"/>
        <end position="229"/>
    </location>
</feature>
<dbReference type="Pfam" id="PF01618">
    <property type="entry name" value="MotA_ExbB"/>
    <property type="match status" value="1"/>
</dbReference>
<keyword evidence="6" id="KW-0653">Protein transport</keyword>
<dbReference type="PANTHER" id="PTHR30625:SF15">
    <property type="entry name" value="BIOPOLYMER TRANSPORT PROTEIN EXBB"/>
    <property type="match status" value="1"/>
</dbReference>
<dbReference type="PANTHER" id="PTHR30625">
    <property type="entry name" value="PROTEIN TOLQ"/>
    <property type="match status" value="1"/>
</dbReference>
<keyword evidence="3" id="KW-0813">Transport</keyword>
<feature type="transmembrane region" description="Helical" evidence="9">
    <location>
        <begin position="45"/>
        <end position="68"/>
    </location>
</feature>
<evidence type="ECO:0000256" key="9">
    <source>
        <dbReference type="SAM" id="Phobius"/>
    </source>
</evidence>
<evidence type="ECO:0000256" key="8">
    <source>
        <dbReference type="ARBA" id="ARBA00023136"/>
    </source>
</evidence>
<dbReference type="GO" id="GO:0005886">
    <property type="term" value="C:plasma membrane"/>
    <property type="evidence" value="ECO:0007669"/>
    <property type="project" value="UniProtKB-SubCell"/>
</dbReference>
<keyword evidence="8 9" id="KW-0472">Membrane</keyword>
<feature type="transmembrane region" description="Helical" evidence="9">
    <location>
        <begin position="7"/>
        <end position="25"/>
    </location>
</feature>
<dbReference type="InterPro" id="IPR002898">
    <property type="entry name" value="MotA_ExbB_proton_chnl"/>
</dbReference>
<protein>
    <recommendedName>
        <fullName evidence="10">MotA/TolQ/ExbB proton channel domain-containing protein</fullName>
    </recommendedName>
</protein>
<keyword evidence="7 9" id="KW-1133">Transmembrane helix</keyword>
<comment type="subcellular location">
    <subcellularLocation>
        <location evidence="1">Cell membrane</location>
        <topology evidence="1">Multi-pass membrane protein</topology>
    </subcellularLocation>
</comment>
<evidence type="ECO:0000259" key="10">
    <source>
        <dbReference type="Pfam" id="PF01618"/>
    </source>
</evidence>
<evidence type="ECO:0000256" key="3">
    <source>
        <dbReference type="ARBA" id="ARBA00022448"/>
    </source>
</evidence>
<evidence type="ECO:0000256" key="5">
    <source>
        <dbReference type="ARBA" id="ARBA00022692"/>
    </source>
</evidence>
<accession>A0A644ZGF9</accession>
<comment type="similarity">
    <text evidence="2">Belongs to the ExbB/TolQ family.</text>
</comment>
<comment type="caution">
    <text evidence="11">The sequence shown here is derived from an EMBL/GenBank/DDBJ whole genome shotgun (WGS) entry which is preliminary data.</text>
</comment>
<dbReference type="InterPro" id="IPR050790">
    <property type="entry name" value="ExbB/TolQ_transport"/>
</dbReference>
<feature type="domain" description="MotA/TolQ/ExbB proton channel" evidence="10">
    <location>
        <begin position="114"/>
        <end position="240"/>
    </location>
</feature>
<proteinExistence type="inferred from homology"/>
<sequence>MKKFVNILIMGLAIICSAAFYSLFLGNPSNFADAAKTEPLNALGMIHTGGPLVALLIALIVIAAIYAIERFLSINKAKGKTEPVAFIRKTIDLLEKGDLDSALAECDKQRGAIANVLRAAIKRFKAVENDTNFGPEKKLGEVQRSIDEALNLETPLLEKNLVILSTIASISTMIGLLGTTLGMIRAFRALAESGTVSATQLSIGISEALYNTAFGLIGAVLAIVAYNFFTTKVDGFVYMIDEAILNITQIFTNKVKK</sequence>
<evidence type="ECO:0000256" key="4">
    <source>
        <dbReference type="ARBA" id="ARBA00022475"/>
    </source>
</evidence>
<evidence type="ECO:0000256" key="1">
    <source>
        <dbReference type="ARBA" id="ARBA00004651"/>
    </source>
</evidence>
<organism evidence="11">
    <name type="scientific">bioreactor metagenome</name>
    <dbReference type="NCBI Taxonomy" id="1076179"/>
    <lineage>
        <taxon>unclassified sequences</taxon>
        <taxon>metagenomes</taxon>
        <taxon>ecological metagenomes</taxon>
    </lineage>
</organism>
<gene>
    <name evidence="11" type="ORF">SDC9_86041</name>
</gene>
<dbReference type="EMBL" id="VSSQ01008628">
    <property type="protein sequence ID" value="MPM39408.1"/>
    <property type="molecule type" value="Genomic_DNA"/>
</dbReference>
<dbReference type="AlphaFoldDB" id="A0A644ZGF9"/>